<feature type="transmembrane region" description="Helical" evidence="2">
    <location>
        <begin position="255"/>
        <end position="275"/>
    </location>
</feature>
<keyword evidence="4" id="KW-1185">Reference proteome</keyword>
<keyword evidence="2" id="KW-0472">Membrane</keyword>
<evidence type="ECO:0000313" key="3">
    <source>
        <dbReference type="EMBL" id="RWA19486.1"/>
    </source>
</evidence>
<keyword evidence="2" id="KW-0812">Transmembrane</keyword>
<evidence type="ECO:0008006" key="5">
    <source>
        <dbReference type="Google" id="ProtNLM"/>
    </source>
</evidence>
<gene>
    <name evidence="3" type="ORF">MELE44368_20710</name>
</gene>
<dbReference type="GO" id="GO:0043190">
    <property type="term" value="C:ATP-binding cassette (ABC) transporter complex"/>
    <property type="evidence" value="ECO:0007669"/>
    <property type="project" value="InterPro"/>
</dbReference>
<feature type="transmembrane region" description="Helical" evidence="2">
    <location>
        <begin position="295"/>
        <end position="314"/>
    </location>
</feature>
<dbReference type="Proteomes" id="UP000287177">
    <property type="component" value="Unassembled WGS sequence"/>
</dbReference>
<sequence length="318" mass="32792">MAIFGSRGVRSSDAVLAESAPGSAGTSGGDGDNQSGPGLSTSSVDTAPAPLAARLVGDRQILTRFGATRSAKPFRALGEFFAMSLDTLVLIPRKPFAWREFFLQSWFVARVSMLPTVMLAIPFTVLLIFTFNIMLVEMGAADFSGTGAAYGTVTQLGPVVTVLVVAGAGATAMCSDLGARTIREELDALRVMGINPIQRLVVPRVLAATFVATLLSSVVILVGITGSFFFSVYVQHVTPGAFAGGMTLITGPGDVIVSLIKAGLFGLAAGLIACYKGISVGGGPAGVGNAVNETVVFTFMALFAINIIATYVGLQVTL</sequence>
<accession>A0A439DT04</accession>
<protein>
    <recommendedName>
        <fullName evidence="5">ABC transporter permease</fullName>
    </recommendedName>
</protein>
<dbReference type="PANTHER" id="PTHR30188:SF4">
    <property type="entry name" value="PROTEIN TRIGALACTOSYLDIACYLGLYCEROL 1, CHLOROPLASTIC"/>
    <property type="match status" value="1"/>
</dbReference>
<dbReference type="EMBL" id="ATDN01000018">
    <property type="protein sequence ID" value="RWA19486.1"/>
    <property type="molecule type" value="Genomic_DNA"/>
</dbReference>
<feature type="transmembrane region" description="Helical" evidence="2">
    <location>
        <begin position="156"/>
        <end position="174"/>
    </location>
</feature>
<reference evidence="3 4" key="1">
    <citation type="submission" date="2013-06" db="EMBL/GenBank/DDBJ databases">
        <title>The draft sequence of the Mycobacterium elephantis genome.</title>
        <authorList>
            <person name="Pettersson F.B."/>
            <person name="Das S."/>
            <person name="Dasgupta S."/>
            <person name="Bhattacharya A."/>
            <person name="Kirsebom L.A."/>
        </authorList>
    </citation>
    <scope>NUCLEOTIDE SEQUENCE [LARGE SCALE GENOMIC DNA]</scope>
    <source>
        <strain evidence="3 4">DSM 44368</strain>
    </source>
</reference>
<dbReference type="InterPro" id="IPR030802">
    <property type="entry name" value="Permease_MalE"/>
</dbReference>
<keyword evidence="2" id="KW-1133">Transmembrane helix</keyword>
<feature type="compositionally biased region" description="Polar residues" evidence="1">
    <location>
        <begin position="32"/>
        <end position="43"/>
    </location>
</feature>
<evidence type="ECO:0000313" key="4">
    <source>
        <dbReference type="Proteomes" id="UP000287177"/>
    </source>
</evidence>
<proteinExistence type="predicted"/>
<dbReference type="Pfam" id="PF02405">
    <property type="entry name" value="MlaE"/>
    <property type="match status" value="1"/>
</dbReference>
<comment type="caution">
    <text evidence="3">The sequence shown here is derived from an EMBL/GenBank/DDBJ whole genome shotgun (WGS) entry which is preliminary data.</text>
</comment>
<name>A0A439DT04_9MYCO</name>
<dbReference type="PANTHER" id="PTHR30188">
    <property type="entry name" value="ABC TRANSPORTER PERMEASE PROTEIN-RELATED"/>
    <property type="match status" value="1"/>
</dbReference>
<feature type="transmembrane region" description="Helical" evidence="2">
    <location>
        <begin position="113"/>
        <end position="136"/>
    </location>
</feature>
<dbReference type="GO" id="GO:0005548">
    <property type="term" value="F:phospholipid transporter activity"/>
    <property type="evidence" value="ECO:0007669"/>
    <property type="project" value="TreeGrafter"/>
</dbReference>
<organism evidence="3 4">
    <name type="scientific">Mycolicibacterium elephantis DSM 44368</name>
    <dbReference type="NCBI Taxonomy" id="1335622"/>
    <lineage>
        <taxon>Bacteria</taxon>
        <taxon>Bacillati</taxon>
        <taxon>Actinomycetota</taxon>
        <taxon>Actinomycetes</taxon>
        <taxon>Mycobacteriales</taxon>
        <taxon>Mycobacteriaceae</taxon>
        <taxon>Mycolicibacterium</taxon>
    </lineage>
</organism>
<feature type="region of interest" description="Disordered" evidence="1">
    <location>
        <begin position="15"/>
        <end position="43"/>
    </location>
</feature>
<feature type="transmembrane region" description="Helical" evidence="2">
    <location>
        <begin position="205"/>
        <end position="235"/>
    </location>
</feature>
<evidence type="ECO:0000256" key="1">
    <source>
        <dbReference type="SAM" id="MobiDB-lite"/>
    </source>
</evidence>
<evidence type="ECO:0000256" key="2">
    <source>
        <dbReference type="SAM" id="Phobius"/>
    </source>
</evidence>
<dbReference type="AlphaFoldDB" id="A0A439DT04"/>